<dbReference type="InterPro" id="IPR020568">
    <property type="entry name" value="Ribosomal_Su5_D2-typ_SF"/>
</dbReference>
<gene>
    <name evidence="7 9" type="primary">rnpA</name>
    <name evidence="9" type="ORF">BG04_2275</name>
</gene>
<comment type="subunit">
    <text evidence="7">Consists of a catalytic RNA component (M1 or rnpB) and a protein subunit.</text>
</comment>
<dbReference type="RefSeq" id="WP_013059929.1">
    <property type="nucleotide sequence ID" value="NZ_BCVB01000009.1"/>
</dbReference>
<evidence type="ECO:0000256" key="4">
    <source>
        <dbReference type="ARBA" id="ARBA00022759"/>
    </source>
</evidence>
<dbReference type="KEGG" id="bmeg:BG04_2275"/>
<dbReference type="InterPro" id="IPR014721">
    <property type="entry name" value="Ribsml_uS5_D2-typ_fold_subgr"/>
</dbReference>
<dbReference type="GO" id="GO:0042781">
    <property type="term" value="F:3'-tRNA processing endoribonuclease activity"/>
    <property type="evidence" value="ECO:0007669"/>
    <property type="project" value="TreeGrafter"/>
</dbReference>
<evidence type="ECO:0000256" key="7">
    <source>
        <dbReference type="HAMAP-Rule" id="MF_00227"/>
    </source>
</evidence>
<evidence type="ECO:0000256" key="3">
    <source>
        <dbReference type="ARBA" id="ARBA00022722"/>
    </source>
</evidence>
<evidence type="ECO:0000313" key="9">
    <source>
        <dbReference type="EMBL" id="AJI21842.1"/>
    </source>
</evidence>
<dbReference type="Gene3D" id="3.30.230.10">
    <property type="match status" value="1"/>
</dbReference>
<evidence type="ECO:0000256" key="1">
    <source>
        <dbReference type="ARBA" id="ARBA00002663"/>
    </source>
</evidence>
<comment type="function">
    <text evidence="1 7">RNaseP catalyzes the removal of the 5'-leader sequence from pre-tRNA to produce the mature 5'-terminus. It can also cleave other RNA substrates such as 4.5S RNA. The protein component plays an auxiliary but essential role in vivo by binding to the 5'-leader sequence and broadening the substrate specificity of the ribozyme.</text>
</comment>
<keyword evidence="6 7" id="KW-0694">RNA-binding</keyword>
<dbReference type="FunFam" id="3.30.230.10:FF:000021">
    <property type="entry name" value="Ribonuclease P protein component"/>
    <property type="match status" value="1"/>
</dbReference>
<dbReference type="EC" id="3.1.26.5" evidence="7 8"/>
<proteinExistence type="inferred from homology"/>
<dbReference type="EMBL" id="CP009920">
    <property type="protein sequence ID" value="AJI21842.1"/>
    <property type="molecule type" value="Genomic_DNA"/>
</dbReference>
<name>A0A0B6ALB3_PRIM2</name>
<protein>
    <recommendedName>
        <fullName evidence="7 8">Ribonuclease P protein component</fullName>
        <shortName evidence="7">RNase P protein</shortName>
        <shortName evidence="7">RNaseP protein</shortName>
        <ecNumber evidence="7 8">3.1.26.5</ecNumber>
    </recommendedName>
    <alternativeName>
        <fullName evidence="7">Protein C5</fullName>
    </alternativeName>
</protein>
<evidence type="ECO:0000256" key="6">
    <source>
        <dbReference type="ARBA" id="ARBA00022884"/>
    </source>
</evidence>
<evidence type="ECO:0000256" key="2">
    <source>
        <dbReference type="ARBA" id="ARBA00022694"/>
    </source>
</evidence>
<dbReference type="InterPro" id="IPR000100">
    <property type="entry name" value="RNase_P"/>
</dbReference>
<accession>A0A0B6ALB3</accession>
<dbReference type="HOGENOM" id="CLU_117179_9_1_9"/>
<dbReference type="GO" id="GO:0000049">
    <property type="term" value="F:tRNA binding"/>
    <property type="evidence" value="ECO:0007669"/>
    <property type="project" value="UniProtKB-UniRule"/>
</dbReference>
<dbReference type="PANTHER" id="PTHR33992">
    <property type="entry name" value="RIBONUCLEASE P PROTEIN COMPONENT"/>
    <property type="match status" value="1"/>
</dbReference>
<evidence type="ECO:0000256" key="8">
    <source>
        <dbReference type="NCBIfam" id="TIGR00188"/>
    </source>
</evidence>
<reference evidence="9 10" key="1">
    <citation type="journal article" date="2015" name="Genome Announc.">
        <title>Complete genome sequences for 35 biothreat assay-relevant bacillus species.</title>
        <authorList>
            <person name="Johnson S.L."/>
            <person name="Daligault H.E."/>
            <person name="Davenport K.W."/>
            <person name="Jaissle J."/>
            <person name="Frey K.G."/>
            <person name="Ladner J.T."/>
            <person name="Broomall S.M."/>
            <person name="Bishop-Lilly K.A."/>
            <person name="Bruce D.C."/>
            <person name="Gibbons H.S."/>
            <person name="Coyne S.R."/>
            <person name="Lo C.C."/>
            <person name="Meincke L."/>
            <person name="Munk A.C."/>
            <person name="Koroleva G.I."/>
            <person name="Rosenzweig C.N."/>
            <person name="Palacios G.F."/>
            <person name="Redden C.L."/>
            <person name="Minogue T.D."/>
            <person name="Chain P.S."/>
        </authorList>
    </citation>
    <scope>NUCLEOTIDE SEQUENCE [LARGE SCALE GENOMIC DNA]</scope>
    <source>
        <strain evidence="10">ATCC 14581 / DSM 32 / JCM 2506 / NBRC 15308 / NCIMB 9376 / NCTC 10342 / NRRL B-14308 / VKM B-512</strain>
    </source>
</reference>
<dbReference type="GO" id="GO:0030677">
    <property type="term" value="C:ribonuclease P complex"/>
    <property type="evidence" value="ECO:0007669"/>
    <property type="project" value="TreeGrafter"/>
</dbReference>
<dbReference type="HAMAP" id="MF_00227">
    <property type="entry name" value="RNase_P"/>
    <property type="match status" value="1"/>
</dbReference>
<organism evidence="9 10">
    <name type="scientific">Priestia megaterium (strain ATCC 14581 / DSM 32 / CCUG 1817 / JCM 2506 / NBRC 15308 / NCIMB 9376 / NCTC 10342 / NRRL B-14308 / VKM B-512 / Ford 19)</name>
    <name type="common">Bacillus megaterium</name>
    <dbReference type="NCBI Taxonomy" id="1348623"/>
    <lineage>
        <taxon>Bacteria</taxon>
        <taxon>Bacillati</taxon>
        <taxon>Bacillota</taxon>
        <taxon>Bacilli</taxon>
        <taxon>Bacillales</taxon>
        <taxon>Bacillaceae</taxon>
        <taxon>Priestia</taxon>
    </lineage>
</organism>
<dbReference type="PANTHER" id="PTHR33992:SF1">
    <property type="entry name" value="RIBONUCLEASE P PROTEIN COMPONENT"/>
    <property type="match status" value="1"/>
</dbReference>
<keyword evidence="4 7" id="KW-0255">Endonuclease</keyword>
<comment type="similarity">
    <text evidence="7">Belongs to the RnpA family.</text>
</comment>
<dbReference type="PROSITE" id="PS00648">
    <property type="entry name" value="RIBONUCLEASE_P"/>
    <property type="match status" value="1"/>
</dbReference>
<comment type="catalytic activity">
    <reaction evidence="7">
        <text>Endonucleolytic cleavage of RNA, removing 5'-extranucleotides from tRNA precursor.</text>
        <dbReference type="EC" id="3.1.26.5"/>
    </reaction>
</comment>
<dbReference type="SUPFAM" id="SSF54211">
    <property type="entry name" value="Ribosomal protein S5 domain 2-like"/>
    <property type="match status" value="1"/>
</dbReference>
<dbReference type="Pfam" id="PF00825">
    <property type="entry name" value="Ribonuclease_P"/>
    <property type="match status" value="1"/>
</dbReference>
<keyword evidence="5 7" id="KW-0378">Hydrolase</keyword>
<dbReference type="Proteomes" id="UP000031829">
    <property type="component" value="Chromosome"/>
</dbReference>
<sequence>MKKRYRIKKNDEFQTVFKKGKSVANRQFVLYVLDKPDQEHFRVGFSVGKKIGNAVTRNRVKRLAKQIMFEFTPYLKQDKDYIVIARQPAATMSYEEIKSSLQHVFKRGKLLTHRQND</sequence>
<dbReference type="GeneID" id="93645740"/>
<keyword evidence="3 7" id="KW-0540">Nuclease</keyword>
<keyword evidence="2 7" id="KW-0819">tRNA processing</keyword>
<evidence type="ECO:0000256" key="5">
    <source>
        <dbReference type="ARBA" id="ARBA00022801"/>
    </source>
</evidence>
<dbReference type="GO" id="GO:0001682">
    <property type="term" value="P:tRNA 5'-leader removal"/>
    <property type="evidence" value="ECO:0007669"/>
    <property type="project" value="UniProtKB-UniRule"/>
</dbReference>
<dbReference type="NCBIfam" id="TIGR00188">
    <property type="entry name" value="rnpA"/>
    <property type="match status" value="1"/>
</dbReference>
<dbReference type="InterPro" id="IPR020539">
    <property type="entry name" value="RNase_P_CS"/>
</dbReference>
<evidence type="ECO:0000313" key="10">
    <source>
        <dbReference type="Proteomes" id="UP000031829"/>
    </source>
</evidence>
<dbReference type="GO" id="GO:0004526">
    <property type="term" value="F:ribonuclease P activity"/>
    <property type="evidence" value="ECO:0007669"/>
    <property type="project" value="UniProtKB-UniRule"/>
</dbReference>
<dbReference type="AlphaFoldDB" id="A0A0B6ALB3"/>